<reference evidence="3 4" key="1">
    <citation type="submission" date="2019-06" db="EMBL/GenBank/DDBJ databases">
        <title>Flavobacterium sp. MaA-Y11 from geoumgang.</title>
        <authorList>
            <person name="Jeong S."/>
        </authorList>
    </citation>
    <scope>NUCLEOTIDE SEQUENCE [LARGE SCALE GENOMIC DNA]</scope>
    <source>
        <strain evidence="3 4">MaA-Y11</strain>
    </source>
</reference>
<protein>
    <submittedName>
        <fullName evidence="3">Uncharacterized protein</fullName>
    </submittedName>
</protein>
<sequence length="106" mass="11873">MKKIFIAVAFFAGIGFASAQIDKDDNPQADIQDKIQQEPPRSTEIQQERAAKIDAERKKNEENLKAEKEAKDKGQSKNYTIVNPDKTAPVTKDSSKGVKIKKNKNK</sequence>
<name>A0A501QE53_9FLAO</name>
<organism evidence="3 4">
    <name type="scientific">Flavobacterium microcysteis</name>
    <dbReference type="NCBI Taxonomy" id="2596891"/>
    <lineage>
        <taxon>Bacteria</taxon>
        <taxon>Pseudomonadati</taxon>
        <taxon>Bacteroidota</taxon>
        <taxon>Flavobacteriia</taxon>
        <taxon>Flavobacteriales</taxon>
        <taxon>Flavobacteriaceae</taxon>
        <taxon>Flavobacterium</taxon>
    </lineage>
</organism>
<dbReference type="Proteomes" id="UP000319175">
    <property type="component" value="Unassembled WGS sequence"/>
</dbReference>
<dbReference type="EMBL" id="VFJE01000052">
    <property type="protein sequence ID" value="TPD70441.1"/>
    <property type="molecule type" value="Genomic_DNA"/>
</dbReference>
<keyword evidence="4" id="KW-1185">Reference proteome</keyword>
<reference evidence="3 4" key="2">
    <citation type="submission" date="2019-06" db="EMBL/GenBank/DDBJ databases">
        <authorList>
            <person name="Seo Y."/>
        </authorList>
    </citation>
    <scope>NUCLEOTIDE SEQUENCE [LARGE SCALE GENOMIC DNA]</scope>
    <source>
        <strain evidence="3 4">MaA-Y11</strain>
    </source>
</reference>
<comment type="caution">
    <text evidence="3">The sequence shown here is derived from an EMBL/GenBank/DDBJ whole genome shotgun (WGS) entry which is preliminary data.</text>
</comment>
<feature type="compositionally biased region" description="Basic and acidic residues" evidence="1">
    <location>
        <begin position="24"/>
        <end position="36"/>
    </location>
</feature>
<feature type="chain" id="PRO_5021377920" evidence="2">
    <location>
        <begin position="20"/>
        <end position="106"/>
    </location>
</feature>
<dbReference type="AlphaFoldDB" id="A0A501QE53"/>
<accession>A0A501QE53</accession>
<feature type="compositionally biased region" description="Basic and acidic residues" evidence="1">
    <location>
        <begin position="46"/>
        <end position="75"/>
    </location>
</feature>
<feature type="region of interest" description="Disordered" evidence="1">
    <location>
        <begin position="24"/>
        <end position="106"/>
    </location>
</feature>
<proteinExistence type="predicted"/>
<gene>
    <name evidence="3" type="ORF">FJA49_05735</name>
</gene>
<keyword evidence="2" id="KW-0732">Signal</keyword>
<evidence type="ECO:0000256" key="2">
    <source>
        <dbReference type="SAM" id="SignalP"/>
    </source>
</evidence>
<dbReference type="RefSeq" id="WP_139999779.1">
    <property type="nucleotide sequence ID" value="NZ_VFJE01000052.1"/>
</dbReference>
<evidence type="ECO:0000256" key="1">
    <source>
        <dbReference type="SAM" id="MobiDB-lite"/>
    </source>
</evidence>
<evidence type="ECO:0000313" key="4">
    <source>
        <dbReference type="Proteomes" id="UP000319175"/>
    </source>
</evidence>
<feature type="signal peptide" evidence="2">
    <location>
        <begin position="1"/>
        <end position="19"/>
    </location>
</feature>
<evidence type="ECO:0000313" key="3">
    <source>
        <dbReference type="EMBL" id="TPD70441.1"/>
    </source>
</evidence>